<evidence type="ECO:0000313" key="2">
    <source>
        <dbReference type="EMBL" id="ASP21284.1"/>
    </source>
</evidence>
<accession>A0A222E4Z2</accession>
<keyword evidence="2" id="KW-0032">Aminotransferase</keyword>
<sequence>MKNRPSKPVEDYTTVNMILIFANMLWVFVALWSFWGLGVVLILAVLLNHLITRIDTVRRRRDSRFRGI</sequence>
<feature type="transmembrane region" description="Helical" evidence="1">
    <location>
        <begin position="12"/>
        <end position="28"/>
    </location>
</feature>
<keyword evidence="1" id="KW-0472">Membrane</keyword>
<feature type="transmembrane region" description="Helical" evidence="1">
    <location>
        <begin position="34"/>
        <end position="51"/>
    </location>
</feature>
<gene>
    <name evidence="2" type="ORF">ANTHELSMS3_02623</name>
</gene>
<name>A0A222E4Z2_9RHOB</name>
<dbReference type="OrthoDB" id="7875256at2"/>
<reference evidence="2 3" key="1">
    <citation type="submission" date="2017-07" db="EMBL/GenBank/DDBJ databases">
        <title>Genome Sequence of Antarctobacter heliothermus Strain SMS3 Isolated from a culture of the Diatom Skeletonema marinoi.</title>
        <authorList>
            <person name="Topel M."/>
            <person name="Pinder M.I.M."/>
            <person name="Johansson O.N."/>
            <person name="Kourtchenko O."/>
            <person name="Godhe A."/>
            <person name="Clarke A.K."/>
        </authorList>
    </citation>
    <scope>NUCLEOTIDE SEQUENCE [LARGE SCALE GENOMIC DNA]</scope>
    <source>
        <strain evidence="2 3">SMS3</strain>
    </source>
</reference>
<organism evidence="2 3">
    <name type="scientific">Antarctobacter heliothermus</name>
    <dbReference type="NCBI Taxonomy" id="74033"/>
    <lineage>
        <taxon>Bacteria</taxon>
        <taxon>Pseudomonadati</taxon>
        <taxon>Pseudomonadota</taxon>
        <taxon>Alphaproteobacteria</taxon>
        <taxon>Rhodobacterales</taxon>
        <taxon>Roseobacteraceae</taxon>
        <taxon>Antarctobacter</taxon>
    </lineage>
</organism>
<dbReference type="AlphaFoldDB" id="A0A222E4Z2"/>
<dbReference type="GO" id="GO:0008483">
    <property type="term" value="F:transaminase activity"/>
    <property type="evidence" value="ECO:0007669"/>
    <property type="project" value="UniProtKB-KW"/>
</dbReference>
<keyword evidence="1" id="KW-0812">Transmembrane</keyword>
<dbReference type="KEGG" id="aht:ANTHELSMS3_02623"/>
<evidence type="ECO:0000313" key="3">
    <source>
        <dbReference type="Proteomes" id="UP000203589"/>
    </source>
</evidence>
<protein>
    <submittedName>
        <fullName evidence="2">Histidinol-phosphate aminotransferase</fullName>
    </submittedName>
</protein>
<proteinExistence type="predicted"/>
<keyword evidence="2" id="KW-0808">Transferase</keyword>
<evidence type="ECO:0000256" key="1">
    <source>
        <dbReference type="SAM" id="Phobius"/>
    </source>
</evidence>
<dbReference type="RefSeq" id="WP_094035216.1">
    <property type="nucleotide sequence ID" value="NZ_CP022540.1"/>
</dbReference>
<dbReference type="Proteomes" id="UP000203589">
    <property type="component" value="Chromosome"/>
</dbReference>
<keyword evidence="1" id="KW-1133">Transmembrane helix</keyword>
<keyword evidence="3" id="KW-1185">Reference proteome</keyword>
<dbReference type="EMBL" id="CP022540">
    <property type="protein sequence ID" value="ASP21284.1"/>
    <property type="molecule type" value="Genomic_DNA"/>
</dbReference>